<evidence type="ECO:0000256" key="1">
    <source>
        <dbReference type="ARBA" id="ARBA00022630"/>
    </source>
</evidence>
<dbReference type="PANTHER" id="PTHR43408">
    <property type="entry name" value="FMN REDUCTASE (NADPH)"/>
    <property type="match status" value="1"/>
</dbReference>
<dbReference type="SUPFAM" id="SSF52218">
    <property type="entry name" value="Flavoproteins"/>
    <property type="match status" value="1"/>
</dbReference>
<dbReference type="Pfam" id="PF03358">
    <property type="entry name" value="FMN_red"/>
    <property type="match status" value="1"/>
</dbReference>
<evidence type="ECO:0000256" key="2">
    <source>
        <dbReference type="ARBA" id="ARBA00022643"/>
    </source>
</evidence>
<comment type="caution">
    <text evidence="5">The sequence shown here is derived from an EMBL/GenBank/DDBJ whole genome shotgun (WGS) entry which is preliminary data.</text>
</comment>
<dbReference type="InterPro" id="IPR051814">
    <property type="entry name" value="NAD(P)H-dep_FMN_reductase"/>
</dbReference>
<dbReference type="AlphaFoldDB" id="A0A4Q7KCJ1"/>
<dbReference type="InterPro" id="IPR005025">
    <property type="entry name" value="FMN_Rdtase-like_dom"/>
</dbReference>
<sequence>MTTIMAISAGLSQPSSTRMLADRLAAEVKADHTETVELREYAHDITDHLLTRFANARLRPVLRRLADADGLILVTPVFTASFSGLFKSFLDIVEPDALQGKPVLIGATGGTERHSLVLEHALRPVLTYLRAVVLPTAVYAASADWGNDTDLSRRIARAAGELAAEVARRPAVGRVDPFADPVPFTDLLADISGRTDHD</sequence>
<dbReference type="NCBIfam" id="TIGR04037">
    <property type="entry name" value="LLM_duo_CE1759"/>
    <property type="match status" value="1"/>
</dbReference>
<keyword evidence="2" id="KW-0288">FMN</keyword>
<name>A0A4Q7KCJ1_9PSEU</name>
<accession>A0A4Q7KCJ1</accession>
<dbReference type="PANTHER" id="PTHR43408:SF2">
    <property type="entry name" value="FMN REDUCTASE (NADPH)"/>
    <property type="match status" value="1"/>
</dbReference>
<keyword evidence="1" id="KW-0285">Flavoprotein</keyword>
<organism evidence="5 6">
    <name type="scientific">Herbihabitans rhizosphaerae</name>
    <dbReference type="NCBI Taxonomy" id="1872711"/>
    <lineage>
        <taxon>Bacteria</taxon>
        <taxon>Bacillati</taxon>
        <taxon>Actinomycetota</taxon>
        <taxon>Actinomycetes</taxon>
        <taxon>Pseudonocardiales</taxon>
        <taxon>Pseudonocardiaceae</taxon>
        <taxon>Herbihabitans</taxon>
    </lineage>
</organism>
<evidence type="ECO:0000313" key="5">
    <source>
        <dbReference type="EMBL" id="RZS31208.1"/>
    </source>
</evidence>
<keyword evidence="6" id="KW-1185">Reference proteome</keyword>
<dbReference type="InterPro" id="IPR023932">
    <property type="entry name" value="CE1759_FMN_reduct"/>
</dbReference>
<protein>
    <submittedName>
        <fullName evidence="5">FMN reductase</fullName>
    </submittedName>
</protein>
<keyword evidence="3" id="KW-0560">Oxidoreductase</keyword>
<dbReference type="Gene3D" id="3.40.50.360">
    <property type="match status" value="1"/>
</dbReference>
<dbReference type="OrthoDB" id="1643408at2"/>
<dbReference type="GO" id="GO:0016491">
    <property type="term" value="F:oxidoreductase activity"/>
    <property type="evidence" value="ECO:0007669"/>
    <property type="project" value="UniProtKB-KW"/>
</dbReference>
<gene>
    <name evidence="5" type="ORF">EV193_11587</name>
</gene>
<feature type="domain" description="NADPH-dependent FMN reductase-like" evidence="4">
    <location>
        <begin position="3"/>
        <end position="144"/>
    </location>
</feature>
<evidence type="ECO:0000259" key="4">
    <source>
        <dbReference type="Pfam" id="PF03358"/>
    </source>
</evidence>
<dbReference type="EMBL" id="SGWQ01000015">
    <property type="protein sequence ID" value="RZS31208.1"/>
    <property type="molecule type" value="Genomic_DNA"/>
</dbReference>
<evidence type="ECO:0000256" key="3">
    <source>
        <dbReference type="ARBA" id="ARBA00023002"/>
    </source>
</evidence>
<proteinExistence type="predicted"/>
<dbReference type="Proteomes" id="UP000294257">
    <property type="component" value="Unassembled WGS sequence"/>
</dbReference>
<dbReference type="InterPro" id="IPR029039">
    <property type="entry name" value="Flavoprotein-like_sf"/>
</dbReference>
<evidence type="ECO:0000313" key="6">
    <source>
        <dbReference type="Proteomes" id="UP000294257"/>
    </source>
</evidence>
<dbReference type="RefSeq" id="WP_130348350.1">
    <property type="nucleotide sequence ID" value="NZ_SGWQ01000015.1"/>
</dbReference>
<reference evidence="5 6" key="1">
    <citation type="submission" date="2019-02" db="EMBL/GenBank/DDBJ databases">
        <title>Genomic Encyclopedia of Type Strains, Phase IV (KMG-IV): sequencing the most valuable type-strain genomes for metagenomic binning, comparative biology and taxonomic classification.</title>
        <authorList>
            <person name="Goeker M."/>
        </authorList>
    </citation>
    <scope>NUCLEOTIDE SEQUENCE [LARGE SCALE GENOMIC DNA]</scope>
    <source>
        <strain evidence="5 6">DSM 101727</strain>
    </source>
</reference>